<evidence type="ECO:0000256" key="4">
    <source>
        <dbReference type="ARBA" id="ARBA00022989"/>
    </source>
</evidence>
<keyword evidence="6" id="KW-0675">Receptor</keyword>
<dbReference type="SUPFAM" id="SSF53850">
    <property type="entry name" value="Periplasmic binding protein-like II"/>
    <property type="match status" value="1"/>
</dbReference>
<dbReference type="AlphaFoldDB" id="A0AAU9G1X1"/>
<organism evidence="10 11">
    <name type="scientific">Drosophila madeirensis</name>
    <name type="common">Fruit fly</name>
    <dbReference type="NCBI Taxonomy" id="30013"/>
    <lineage>
        <taxon>Eukaryota</taxon>
        <taxon>Metazoa</taxon>
        <taxon>Ecdysozoa</taxon>
        <taxon>Arthropoda</taxon>
        <taxon>Hexapoda</taxon>
        <taxon>Insecta</taxon>
        <taxon>Pterygota</taxon>
        <taxon>Neoptera</taxon>
        <taxon>Endopterygota</taxon>
        <taxon>Diptera</taxon>
        <taxon>Brachycera</taxon>
        <taxon>Muscomorpha</taxon>
        <taxon>Ephydroidea</taxon>
        <taxon>Drosophilidae</taxon>
        <taxon>Drosophila</taxon>
        <taxon>Sophophora</taxon>
    </lineage>
</organism>
<feature type="domain" description="Putative ionotropic receptor ligand binding" evidence="9">
    <location>
        <begin position="26"/>
        <end position="217"/>
    </location>
</feature>
<feature type="transmembrane region" description="Helical" evidence="8">
    <location>
        <begin position="340"/>
        <end position="365"/>
    </location>
</feature>
<gene>
    <name evidence="10" type="ORF">DMAD_01951</name>
</gene>
<keyword evidence="7" id="KW-0325">Glycoprotein</keyword>
<feature type="transmembrane region" description="Helical" evidence="8">
    <location>
        <begin position="579"/>
        <end position="601"/>
    </location>
</feature>
<keyword evidence="5 8" id="KW-0472">Membrane</keyword>
<dbReference type="InterPro" id="IPR052192">
    <property type="entry name" value="Insect_Ionotropic_Sensory_Rcpt"/>
</dbReference>
<evidence type="ECO:0000256" key="2">
    <source>
        <dbReference type="ARBA" id="ARBA00022475"/>
    </source>
</evidence>
<keyword evidence="4 8" id="KW-1133">Transmembrane helix</keyword>
<dbReference type="PANTHER" id="PTHR42643:SF30">
    <property type="entry name" value="IONOTROPIC RECEPTOR 40A-RELATED"/>
    <property type="match status" value="1"/>
</dbReference>
<keyword evidence="2" id="KW-1003">Cell membrane</keyword>
<name>A0AAU9G1X1_DROMD</name>
<evidence type="ECO:0000256" key="8">
    <source>
        <dbReference type="SAM" id="Phobius"/>
    </source>
</evidence>
<evidence type="ECO:0000256" key="1">
    <source>
        <dbReference type="ARBA" id="ARBA00004651"/>
    </source>
</evidence>
<proteinExistence type="predicted"/>
<accession>A0AAU9G1X1</accession>
<keyword evidence="11" id="KW-1185">Reference proteome</keyword>
<dbReference type="EMBL" id="AP029266">
    <property type="protein sequence ID" value="BFG02455.1"/>
    <property type="molecule type" value="Genomic_DNA"/>
</dbReference>
<evidence type="ECO:0000256" key="3">
    <source>
        <dbReference type="ARBA" id="ARBA00022692"/>
    </source>
</evidence>
<dbReference type="GO" id="GO:0005886">
    <property type="term" value="C:plasma membrane"/>
    <property type="evidence" value="ECO:0007669"/>
    <property type="project" value="UniProtKB-SubCell"/>
</dbReference>
<evidence type="ECO:0000256" key="6">
    <source>
        <dbReference type="ARBA" id="ARBA00023170"/>
    </source>
</evidence>
<comment type="subcellular location">
    <subcellularLocation>
        <location evidence="1">Cell membrane</location>
        <topology evidence="1">Multi-pass membrane protein</topology>
    </subcellularLocation>
</comment>
<keyword evidence="3 8" id="KW-0812">Transmembrane</keyword>
<sequence length="609" mass="69866">MNTSSSSSRSSAIYSSYVERSRIDLQVEEANVYVAQALRYVIENVLAQLSATLVVTISTRDKGTARWFEYVMNTLVYSWRVAAVQLLRFSTDIERLRVRVPGRKRFNLLLVDSYEGLLNTNITEDNADFDDPEYYFIFLQTRDHLIPLELRLILDHCLAHYWLHCNVMIQTAQVDVLVYSYYPYTSEHCQAAQPVLVNHFDGQRMVNATMFPDKLTQLHGCPISVLTWHQPPFVELAWNDADGGLRASGFEIQLVEHLARLLNFTVELINLTLVQPELYSLANGTSKGPMEWLLQRRANLSLGYFRKTARRNQLLTIGMSYYSAPLVAVLQRESYRFGSLALLTFPFEWSVWLMLLGCLALQMAIRRAALPALELLLGQTLTRLPRAWLPRLVLAHWLYAVIPLRICYQSLLFHLIRMELFATLPSSLEQLLAENFHGVCTANTLQMLHEMPLVARRTESFSGLDTPYDQEVLDTLQHAEGAKIFAIASMDVALAYLRSSSQPDSYHVVGQPVNVEYAGLYMPKHSYLYEKLDEAIRRLDATGFIHAWRRAAFVAHRRQQDVPLAQERRRYISNSQLSGVYKLLALLYTICGLVFAIELLLQRWTLRGN</sequence>
<dbReference type="PANTHER" id="PTHR42643">
    <property type="entry name" value="IONOTROPIC RECEPTOR 20A-RELATED"/>
    <property type="match status" value="1"/>
</dbReference>
<evidence type="ECO:0000313" key="11">
    <source>
        <dbReference type="Proteomes" id="UP001500889"/>
    </source>
</evidence>
<evidence type="ECO:0000256" key="7">
    <source>
        <dbReference type="ARBA" id="ARBA00023180"/>
    </source>
</evidence>
<evidence type="ECO:0000256" key="5">
    <source>
        <dbReference type="ARBA" id="ARBA00023136"/>
    </source>
</evidence>
<evidence type="ECO:0000313" key="10">
    <source>
        <dbReference type="EMBL" id="BFG02455.1"/>
    </source>
</evidence>
<protein>
    <recommendedName>
        <fullName evidence="9">Putative ionotropic receptor ligand binding domain-containing protein</fullName>
    </recommendedName>
</protein>
<evidence type="ECO:0000259" key="9">
    <source>
        <dbReference type="Pfam" id="PF24061"/>
    </source>
</evidence>
<dbReference type="InterPro" id="IPR056198">
    <property type="entry name" value="LBD_receptor"/>
</dbReference>
<dbReference type="Gene3D" id="3.40.190.10">
    <property type="entry name" value="Periplasmic binding protein-like II"/>
    <property type="match status" value="1"/>
</dbReference>
<dbReference type="Proteomes" id="UP001500889">
    <property type="component" value="Chromosome A"/>
</dbReference>
<reference evidence="10 11" key="1">
    <citation type="submission" date="2024-02" db="EMBL/GenBank/DDBJ databases">
        <title>A chromosome-level genome assembly of Drosophila madeirensis, a fruit fly species endemic to Madeira island.</title>
        <authorList>
            <person name="Tomihara K."/>
            <person name="Llopart A."/>
            <person name="Yamamoto D."/>
        </authorList>
    </citation>
    <scope>NUCLEOTIDE SEQUENCE [LARGE SCALE GENOMIC DNA]</scope>
    <source>
        <strain evidence="10 11">RF1</strain>
    </source>
</reference>
<dbReference type="Pfam" id="PF24061">
    <property type="entry name" value="LBD_receptor"/>
    <property type="match status" value="1"/>
</dbReference>